<dbReference type="InterPro" id="IPR011711">
    <property type="entry name" value="GntR_C"/>
</dbReference>
<dbReference type="SMART" id="SM00345">
    <property type="entry name" value="HTH_GNTR"/>
    <property type="match status" value="1"/>
</dbReference>
<dbReference type="Gene3D" id="1.20.120.530">
    <property type="entry name" value="GntR ligand-binding domain-like"/>
    <property type="match status" value="1"/>
</dbReference>
<accession>A0A7X2NU62</accession>
<sequence>MTSKKTLAEKTAEAIKAMIQKDHYEPGQKLPTEKELCEMLNVGRNTLREAERILQSHNIVTIRQGSGTYISEKYGVADDPFGFDMYPDHNRLTGDILEVLAFMEPEIVAIAAEKRDQHDIERMEDCLNQMAQKVDQGLSCIDEECEFYRLIADSSHNIVMERMTPLLTQGIRFFASTLQQKDFLYATRNYRQVLSGIKHQKAVDAKLTMSYHLLFLRRQYLELLQRASIDY</sequence>
<dbReference type="Pfam" id="PF00392">
    <property type="entry name" value="GntR"/>
    <property type="match status" value="1"/>
</dbReference>
<keyword evidence="6" id="KW-1185">Reference proteome</keyword>
<dbReference type="GO" id="GO:0003700">
    <property type="term" value="F:DNA-binding transcription factor activity"/>
    <property type="evidence" value="ECO:0007669"/>
    <property type="project" value="InterPro"/>
</dbReference>
<dbReference type="Proteomes" id="UP000461880">
    <property type="component" value="Unassembled WGS sequence"/>
</dbReference>
<dbReference type="InterPro" id="IPR036388">
    <property type="entry name" value="WH-like_DNA-bd_sf"/>
</dbReference>
<name>A0A7X2NU62_9FIRM</name>
<keyword evidence="3" id="KW-0804">Transcription</keyword>
<keyword evidence="1" id="KW-0805">Transcription regulation</keyword>
<dbReference type="SUPFAM" id="SSF46785">
    <property type="entry name" value="Winged helix' DNA-binding domain"/>
    <property type="match status" value="1"/>
</dbReference>
<dbReference type="InterPro" id="IPR008920">
    <property type="entry name" value="TF_FadR/GntR_C"/>
</dbReference>
<dbReference type="GO" id="GO:0003677">
    <property type="term" value="F:DNA binding"/>
    <property type="evidence" value="ECO:0007669"/>
    <property type="project" value="UniProtKB-KW"/>
</dbReference>
<dbReference type="RefSeq" id="WP_154505794.1">
    <property type="nucleotide sequence ID" value="NZ_VUMN01000036.1"/>
</dbReference>
<dbReference type="PROSITE" id="PS50949">
    <property type="entry name" value="HTH_GNTR"/>
    <property type="match status" value="1"/>
</dbReference>
<dbReference type="AlphaFoldDB" id="A0A7X2NU62"/>
<dbReference type="SMART" id="SM00895">
    <property type="entry name" value="FCD"/>
    <property type="match status" value="1"/>
</dbReference>
<dbReference type="Pfam" id="PF07729">
    <property type="entry name" value="FCD"/>
    <property type="match status" value="1"/>
</dbReference>
<evidence type="ECO:0000256" key="1">
    <source>
        <dbReference type="ARBA" id="ARBA00023015"/>
    </source>
</evidence>
<evidence type="ECO:0000313" key="5">
    <source>
        <dbReference type="EMBL" id="MSS59542.1"/>
    </source>
</evidence>
<dbReference type="CDD" id="cd07377">
    <property type="entry name" value="WHTH_GntR"/>
    <property type="match status" value="1"/>
</dbReference>
<evidence type="ECO:0000256" key="2">
    <source>
        <dbReference type="ARBA" id="ARBA00023125"/>
    </source>
</evidence>
<dbReference type="EMBL" id="VUMN01000036">
    <property type="protein sequence ID" value="MSS59542.1"/>
    <property type="molecule type" value="Genomic_DNA"/>
</dbReference>
<feature type="domain" description="HTH gntR-type" evidence="4">
    <location>
        <begin position="5"/>
        <end position="73"/>
    </location>
</feature>
<protein>
    <submittedName>
        <fullName evidence="5">FadR family transcriptional regulator</fullName>
    </submittedName>
</protein>
<dbReference type="PANTHER" id="PTHR43537">
    <property type="entry name" value="TRANSCRIPTIONAL REGULATOR, GNTR FAMILY"/>
    <property type="match status" value="1"/>
</dbReference>
<reference evidence="5 6" key="1">
    <citation type="submission" date="2019-08" db="EMBL/GenBank/DDBJ databases">
        <title>In-depth cultivation of the pig gut microbiome towards novel bacterial diversity and tailored functional studies.</title>
        <authorList>
            <person name="Wylensek D."/>
            <person name="Hitch T.C.A."/>
            <person name="Clavel T."/>
        </authorList>
    </citation>
    <scope>NUCLEOTIDE SEQUENCE [LARGE SCALE GENOMIC DNA]</scope>
    <source>
        <strain evidence="5 6">Oil+RF-744-GAM-WT-6</strain>
    </source>
</reference>
<gene>
    <name evidence="5" type="ORF">FYJ51_11625</name>
</gene>
<evidence type="ECO:0000313" key="6">
    <source>
        <dbReference type="Proteomes" id="UP000461880"/>
    </source>
</evidence>
<dbReference type="InterPro" id="IPR000524">
    <property type="entry name" value="Tscrpt_reg_HTH_GntR"/>
</dbReference>
<dbReference type="Gene3D" id="1.10.10.10">
    <property type="entry name" value="Winged helix-like DNA-binding domain superfamily/Winged helix DNA-binding domain"/>
    <property type="match status" value="1"/>
</dbReference>
<evidence type="ECO:0000256" key="3">
    <source>
        <dbReference type="ARBA" id="ARBA00023163"/>
    </source>
</evidence>
<comment type="caution">
    <text evidence="5">The sequence shown here is derived from an EMBL/GenBank/DDBJ whole genome shotgun (WGS) entry which is preliminary data.</text>
</comment>
<keyword evidence="2" id="KW-0238">DNA-binding</keyword>
<evidence type="ECO:0000259" key="4">
    <source>
        <dbReference type="PROSITE" id="PS50949"/>
    </source>
</evidence>
<dbReference type="PANTHER" id="PTHR43537:SF5">
    <property type="entry name" value="UXU OPERON TRANSCRIPTIONAL REGULATOR"/>
    <property type="match status" value="1"/>
</dbReference>
<organism evidence="5 6">
    <name type="scientific">Stecheria intestinalis</name>
    <dbReference type="NCBI Taxonomy" id="2606630"/>
    <lineage>
        <taxon>Bacteria</taxon>
        <taxon>Bacillati</taxon>
        <taxon>Bacillota</taxon>
        <taxon>Erysipelotrichia</taxon>
        <taxon>Erysipelotrichales</taxon>
        <taxon>Erysipelotrichaceae</taxon>
        <taxon>Stecheria</taxon>
    </lineage>
</organism>
<proteinExistence type="predicted"/>
<dbReference type="PRINTS" id="PR00035">
    <property type="entry name" value="HTHGNTR"/>
</dbReference>
<dbReference type="InterPro" id="IPR036390">
    <property type="entry name" value="WH_DNA-bd_sf"/>
</dbReference>
<dbReference type="SUPFAM" id="SSF48008">
    <property type="entry name" value="GntR ligand-binding domain-like"/>
    <property type="match status" value="1"/>
</dbReference>